<comment type="caution">
    <text evidence="2">The sequence shown here is derived from an EMBL/GenBank/DDBJ whole genome shotgun (WGS) entry which is preliminary data.</text>
</comment>
<evidence type="ECO:0000313" key="3">
    <source>
        <dbReference type="Proteomes" id="UP001610334"/>
    </source>
</evidence>
<feature type="compositionally biased region" description="Basic and acidic residues" evidence="1">
    <location>
        <begin position="183"/>
        <end position="209"/>
    </location>
</feature>
<proteinExistence type="predicted"/>
<name>A0ABR4GR68_9EURO</name>
<evidence type="ECO:0000256" key="1">
    <source>
        <dbReference type="SAM" id="MobiDB-lite"/>
    </source>
</evidence>
<sequence>MSECKRSSSFGQTLRADDSPVSQPVVPACGTQRPSTRVQGISNDLQRMSRWLPQILQSCDRKSCRILIFLTWPAKHGVTRGKPRPIRSPALRLAVSGVAAVDSERQSLIQEAITAGGGWKIANQGNIERCLKLKELWSNAVHRRYAPSWLSGGLSPLEQHPLLTGFALPCLRTRISSICGRGGRRETGVGGNRREYLHDRRPHLEGSEC</sequence>
<feature type="region of interest" description="Disordered" evidence="1">
    <location>
        <begin position="1"/>
        <end position="36"/>
    </location>
</feature>
<reference evidence="2 3" key="1">
    <citation type="submission" date="2024-07" db="EMBL/GenBank/DDBJ databases">
        <title>Section-level genome sequencing and comparative genomics of Aspergillus sections Usti and Cavernicolus.</title>
        <authorList>
            <consortium name="Lawrence Berkeley National Laboratory"/>
            <person name="Nybo J.L."/>
            <person name="Vesth T.C."/>
            <person name="Theobald S."/>
            <person name="Frisvad J.C."/>
            <person name="Larsen T.O."/>
            <person name="Kjaerboelling I."/>
            <person name="Rothschild-Mancinelli K."/>
            <person name="Lyhne E.K."/>
            <person name="Kogle M.E."/>
            <person name="Barry K."/>
            <person name="Clum A."/>
            <person name="Na H."/>
            <person name="Ledsgaard L."/>
            <person name="Lin J."/>
            <person name="Lipzen A."/>
            <person name="Kuo A."/>
            <person name="Riley R."/>
            <person name="Mondo S."/>
            <person name="Labutti K."/>
            <person name="Haridas S."/>
            <person name="Pangalinan J."/>
            <person name="Salamov A.A."/>
            <person name="Simmons B.A."/>
            <person name="Magnuson J.K."/>
            <person name="Chen J."/>
            <person name="Drula E."/>
            <person name="Henrissat B."/>
            <person name="Wiebenga A."/>
            <person name="Lubbers R.J."/>
            <person name="Gomes A.C."/>
            <person name="Makela M.R."/>
            <person name="Stajich J."/>
            <person name="Grigoriev I.V."/>
            <person name="Mortensen U.H."/>
            <person name="De Vries R.P."/>
            <person name="Baker S.E."/>
            <person name="Andersen M.R."/>
        </authorList>
    </citation>
    <scope>NUCLEOTIDE SEQUENCE [LARGE SCALE GENOMIC DNA]</scope>
    <source>
        <strain evidence="2 3">CBS 588.65</strain>
    </source>
</reference>
<accession>A0ABR4GR68</accession>
<keyword evidence="3" id="KW-1185">Reference proteome</keyword>
<dbReference type="EMBL" id="JBFXLT010000311">
    <property type="protein sequence ID" value="KAL2801574.1"/>
    <property type="molecule type" value="Genomic_DNA"/>
</dbReference>
<evidence type="ECO:0000313" key="2">
    <source>
        <dbReference type="EMBL" id="KAL2801574.1"/>
    </source>
</evidence>
<protein>
    <submittedName>
        <fullName evidence="2">Uncharacterized protein</fullName>
    </submittedName>
</protein>
<organism evidence="2 3">
    <name type="scientific">Aspergillus granulosus</name>
    <dbReference type="NCBI Taxonomy" id="176169"/>
    <lineage>
        <taxon>Eukaryota</taxon>
        <taxon>Fungi</taxon>
        <taxon>Dikarya</taxon>
        <taxon>Ascomycota</taxon>
        <taxon>Pezizomycotina</taxon>
        <taxon>Eurotiomycetes</taxon>
        <taxon>Eurotiomycetidae</taxon>
        <taxon>Eurotiales</taxon>
        <taxon>Aspergillaceae</taxon>
        <taxon>Aspergillus</taxon>
        <taxon>Aspergillus subgen. Nidulantes</taxon>
    </lineage>
</organism>
<feature type="region of interest" description="Disordered" evidence="1">
    <location>
        <begin position="182"/>
        <end position="209"/>
    </location>
</feature>
<gene>
    <name evidence="2" type="ORF">BJX63DRAFT_192725</name>
</gene>
<dbReference type="Proteomes" id="UP001610334">
    <property type="component" value="Unassembled WGS sequence"/>
</dbReference>